<protein>
    <recommendedName>
        <fullName evidence="2">Sporulation stage II protein D amidase enhancer LytB N-terminal domain-containing protein</fullName>
    </recommendedName>
</protein>
<feature type="coiled-coil region" evidence="1">
    <location>
        <begin position="22"/>
        <end position="91"/>
    </location>
</feature>
<dbReference type="STRING" id="1797589.A2784_00145"/>
<comment type="caution">
    <text evidence="3">The sequence shown here is derived from an EMBL/GenBank/DDBJ whole genome shotgun (WGS) entry which is preliminary data.</text>
</comment>
<evidence type="ECO:0000256" key="1">
    <source>
        <dbReference type="SAM" id="Coils"/>
    </source>
</evidence>
<reference evidence="3 4" key="1">
    <citation type="journal article" date="2016" name="Nat. Commun.">
        <title>Thousands of microbial genomes shed light on interconnected biogeochemical processes in an aquifer system.</title>
        <authorList>
            <person name="Anantharaman K."/>
            <person name="Brown C.T."/>
            <person name="Hug L.A."/>
            <person name="Sharon I."/>
            <person name="Castelle C.J."/>
            <person name="Probst A.J."/>
            <person name="Thomas B.C."/>
            <person name="Singh A."/>
            <person name="Wilkins M.J."/>
            <person name="Karaoz U."/>
            <person name="Brodie E.L."/>
            <person name="Williams K.H."/>
            <person name="Hubbard S.S."/>
            <person name="Banfield J.F."/>
        </authorList>
    </citation>
    <scope>NUCLEOTIDE SEQUENCE [LARGE SCALE GENOMIC DNA]</scope>
</reference>
<keyword evidence="1" id="KW-0175">Coiled coil</keyword>
<name>A0A1G1VL02_9BACT</name>
<feature type="domain" description="Sporulation stage II protein D amidase enhancer LytB N-terminal" evidence="2">
    <location>
        <begin position="306"/>
        <end position="383"/>
    </location>
</feature>
<sequence length="566" mass="61413">MRYILGIALIVGLVSLVGRSLVRAQDCNLSCLEDQIRQLQRDRELSMAATAPLEAELKKLEQKLDSIETQIAAAEKKTESLAESIDERELELAVQYKILAARVRQFYKRQAGGSPLLLLLASPTAEAATRGWVAWQAAVDQDKQVIKGIAGELGTLEADKKRVEADRASLAGLRVQVDKEAGFLRQEVKGAKDYQAQLSGKIAALTARQQEILGEKSGTFQTTVGDVPLADDPNARPDYNPGFSPAFAAFSFGAPHFKGMSQYGAYGRAKSGQSAEEILRAYYGSGIEIKQDYSQDINITVQGYGTFRIEDYVKRIYEMPDAWTDNDGAALKAQAVAARSYALAYTNNGAGTICATESCQVFKAGEKGGNWNAAAEATKGWVIVAGGKPLSAWYASTSGGYQESYSYNGYSTLGFWDTKRGRDGWTSEAYEKIAGSPWFYKGWYKSRSGDSCGRSHPWLTSEEMADILNAWVVLFQGGGDSARVTPQGSCWGGNPYSLSELRAIGGYTNVSGVSVTYADNGVTAEVRLETNKGSVAIKGVDFKKAFNLRAPGRIALKSGLFNIEKK</sequence>
<dbReference type="Gene3D" id="6.10.250.3150">
    <property type="match status" value="1"/>
</dbReference>
<dbReference type="InterPro" id="IPR013693">
    <property type="entry name" value="SpoIID/LytB_N"/>
</dbReference>
<evidence type="ECO:0000259" key="2">
    <source>
        <dbReference type="Pfam" id="PF08486"/>
    </source>
</evidence>
<organism evidence="3 4">
    <name type="scientific">Candidatus Chisholmbacteria bacterium RIFCSPHIGHO2_01_FULL_48_12</name>
    <dbReference type="NCBI Taxonomy" id="1797589"/>
    <lineage>
        <taxon>Bacteria</taxon>
        <taxon>Candidatus Chisholmiibacteriota</taxon>
    </lineage>
</organism>
<dbReference type="EMBL" id="MHCH01000050">
    <property type="protein sequence ID" value="OGY16078.1"/>
    <property type="molecule type" value="Genomic_DNA"/>
</dbReference>
<dbReference type="AlphaFoldDB" id="A0A1G1VL02"/>
<evidence type="ECO:0000313" key="3">
    <source>
        <dbReference type="EMBL" id="OGY16078.1"/>
    </source>
</evidence>
<dbReference type="Pfam" id="PF08486">
    <property type="entry name" value="SpoIID"/>
    <property type="match status" value="1"/>
</dbReference>
<dbReference type="Proteomes" id="UP000177324">
    <property type="component" value="Unassembled WGS sequence"/>
</dbReference>
<evidence type="ECO:0000313" key="4">
    <source>
        <dbReference type="Proteomes" id="UP000177324"/>
    </source>
</evidence>
<proteinExistence type="predicted"/>
<accession>A0A1G1VL02</accession>
<gene>
    <name evidence="3" type="ORF">A2784_00145</name>
</gene>